<sequence length="412" mass="48862">VNLANVLHLNGGYEVYFVVVKYEIEEIKLKPLEGVHFIEVHYVDDAQYEEGFAKNLPRTNWFPQNERIGKLSFDHIGFYMFSFHKAIIENPLVTINNRNENIFDWLQQKVEEKFFDLGMAEFSEMTGAVFLFEQIGLKKYIATSAAVPFPVHLHFLGQKLYVSIPGNINLLENGESERFRAQPGQGLELKNWEFDYITNNNHYDYTINDFIKFYKRREKFYFNLLLKKGMITRDEFNEFKNKFKDNHIPKIGDLLRKSRYYLINVHPIGQYSDTKMSERIVNIGGIEGEMEDFIKNKKILETKQDVPESSNRQLFGDFPRNKDEEDWIYKADCVVLFSMSTEIYFTGFTDAHYFTLQETFTNSDCKYIIKVTDSFSPFKQLKPGEHFYENDRTIIFYNGMIREQEILSKYFY</sequence>
<proteinExistence type="predicted"/>
<keyword evidence="1" id="KW-1185">Reference proteome</keyword>
<evidence type="ECO:0000313" key="1">
    <source>
        <dbReference type="Proteomes" id="UP000887560"/>
    </source>
</evidence>
<accession>A0A915NG77</accession>
<protein>
    <submittedName>
        <fullName evidence="2">Glucuronosyltransferase</fullName>
    </submittedName>
</protein>
<reference evidence="2" key="1">
    <citation type="submission" date="2022-11" db="UniProtKB">
        <authorList>
            <consortium name="WormBaseParasite"/>
        </authorList>
    </citation>
    <scope>IDENTIFICATION</scope>
</reference>
<name>A0A915NG77_9BILA</name>
<dbReference type="WBParaSite" id="scf7180000416980.g822">
    <property type="protein sequence ID" value="scf7180000416980.g822"/>
    <property type="gene ID" value="scf7180000416980.g822"/>
</dbReference>
<dbReference type="AlphaFoldDB" id="A0A915NG77"/>
<dbReference type="SUPFAM" id="SSF53756">
    <property type="entry name" value="UDP-Glycosyltransferase/glycogen phosphorylase"/>
    <property type="match status" value="1"/>
</dbReference>
<organism evidence="1 2">
    <name type="scientific">Meloidogyne floridensis</name>
    <dbReference type="NCBI Taxonomy" id="298350"/>
    <lineage>
        <taxon>Eukaryota</taxon>
        <taxon>Metazoa</taxon>
        <taxon>Ecdysozoa</taxon>
        <taxon>Nematoda</taxon>
        <taxon>Chromadorea</taxon>
        <taxon>Rhabditida</taxon>
        <taxon>Tylenchina</taxon>
        <taxon>Tylenchomorpha</taxon>
        <taxon>Tylenchoidea</taxon>
        <taxon>Meloidogynidae</taxon>
        <taxon>Meloidogyninae</taxon>
        <taxon>Meloidogyne</taxon>
    </lineage>
</organism>
<evidence type="ECO:0000313" key="2">
    <source>
        <dbReference type="WBParaSite" id="scf7180000416980.g822"/>
    </source>
</evidence>
<dbReference type="Proteomes" id="UP000887560">
    <property type="component" value="Unplaced"/>
</dbReference>